<dbReference type="GO" id="GO:0004674">
    <property type="term" value="F:protein serine/threonine kinase activity"/>
    <property type="evidence" value="ECO:0007669"/>
    <property type="project" value="UniProtKB-KW"/>
</dbReference>
<keyword evidence="5" id="KW-0723">Serine/threonine-protein kinase</keyword>
<feature type="compositionally biased region" description="Polar residues" evidence="14">
    <location>
        <begin position="2368"/>
        <end position="2382"/>
    </location>
</feature>
<dbReference type="Gene3D" id="3.30.200.20">
    <property type="entry name" value="Phosphorylase Kinase, domain 1"/>
    <property type="match status" value="1"/>
</dbReference>
<keyword evidence="9" id="KW-0418">Kinase</keyword>
<comment type="catalytic activity">
    <reaction evidence="12">
        <text>L-seryl-[protein] + ATP = O-phospho-L-seryl-[protein] + ADP + H(+)</text>
        <dbReference type="Rhea" id="RHEA:17989"/>
        <dbReference type="Rhea" id="RHEA-COMP:9863"/>
        <dbReference type="Rhea" id="RHEA-COMP:11604"/>
        <dbReference type="ChEBI" id="CHEBI:15378"/>
        <dbReference type="ChEBI" id="CHEBI:29999"/>
        <dbReference type="ChEBI" id="CHEBI:30616"/>
        <dbReference type="ChEBI" id="CHEBI:83421"/>
        <dbReference type="ChEBI" id="CHEBI:456216"/>
        <dbReference type="EC" id="2.7.11.1"/>
    </reaction>
</comment>
<feature type="compositionally biased region" description="Low complexity" evidence="14">
    <location>
        <begin position="1802"/>
        <end position="1838"/>
    </location>
</feature>
<name>A0ABD0W7L6_UMBPY</name>
<feature type="compositionally biased region" description="Polar residues" evidence="14">
    <location>
        <begin position="2499"/>
        <end position="2516"/>
    </location>
</feature>
<feature type="region of interest" description="Disordered" evidence="14">
    <location>
        <begin position="710"/>
        <end position="820"/>
    </location>
</feature>
<dbReference type="PANTHER" id="PTHR13902">
    <property type="entry name" value="SERINE/THREONINE-PROTEIN KINASE WNK WITH NO LYSINE -RELATED"/>
    <property type="match status" value="1"/>
</dbReference>
<feature type="region of interest" description="Disordered" evidence="14">
    <location>
        <begin position="143"/>
        <end position="192"/>
    </location>
</feature>
<feature type="compositionally biased region" description="Low complexity" evidence="14">
    <location>
        <begin position="2166"/>
        <end position="2181"/>
    </location>
</feature>
<feature type="compositionally biased region" description="Low complexity" evidence="14">
    <location>
        <begin position="1348"/>
        <end position="1372"/>
    </location>
</feature>
<comment type="subcellular location">
    <subcellularLocation>
        <location evidence="2">Cytoplasm</location>
    </subcellularLocation>
</comment>
<evidence type="ECO:0000256" key="1">
    <source>
        <dbReference type="ARBA" id="ARBA00001946"/>
    </source>
</evidence>
<dbReference type="SUPFAM" id="SSF56112">
    <property type="entry name" value="Protein kinase-like (PK-like)"/>
    <property type="match status" value="1"/>
</dbReference>
<dbReference type="EC" id="2.7.11.1" evidence="3"/>
<evidence type="ECO:0000256" key="6">
    <source>
        <dbReference type="ARBA" id="ARBA00022553"/>
    </source>
</evidence>
<dbReference type="CDD" id="cd14030">
    <property type="entry name" value="STKc_WNK1"/>
    <property type="match status" value="1"/>
</dbReference>
<comment type="cofactor">
    <cofactor evidence="1">
        <name>Mg(2+)</name>
        <dbReference type="ChEBI" id="CHEBI:18420"/>
    </cofactor>
</comment>
<dbReference type="PROSITE" id="PS50011">
    <property type="entry name" value="PROTEIN_KINASE_DOM"/>
    <property type="match status" value="1"/>
</dbReference>
<feature type="compositionally biased region" description="Polar residues" evidence="14">
    <location>
        <begin position="2265"/>
        <end position="2278"/>
    </location>
</feature>
<feature type="coiled-coil region" evidence="13">
    <location>
        <begin position="207"/>
        <end position="242"/>
    </location>
</feature>
<dbReference type="InterPro" id="IPR011009">
    <property type="entry name" value="Kinase-like_dom_sf"/>
</dbReference>
<keyword evidence="8" id="KW-0547">Nucleotide-binding</keyword>
<organism evidence="16 17">
    <name type="scientific">Umbra pygmaea</name>
    <name type="common">Eastern mudminnow</name>
    <dbReference type="NCBI Taxonomy" id="75934"/>
    <lineage>
        <taxon>Eukaryota</taxon>
        <taxon>Metazoa</taxon>
        <taxon>Chordata</taxon>
        <taxon>Craniata</taxon>
        <taxon>Vertebrata</taxon>
        <taxon>Euteleostomi</taxon>
        <taxon>Actinopterygii</taxon>
        <taxon>Neopterygii</taxon>
        <taxon>Teleostei</taxon>
        <taxon>Protacanthopterygii</taxon>
        <taxon>Esociformes</taxon>
        <taxon>Umbridae</taxon>
        <taxon>Umbra</taxon>
    </lineage>
</organism>
<feature type="compositionally biased region" description="Basic and acidic residues" evidence="14">
    <location>
        <begin position="2383"/>
        <end position="2396"/>
    </location>
</feature>
<feature type="region of interest" description="Disordered" evidence="14">
    <location>
        <begin position="1206"/>
        <end position="1246"/>
    </location>
</feature>
<feature type="compositionally biased region" description="Low complexity" evidence="14">
    <location>
        <begin position="2061"/>
        <end position="2074"/>
    </location>
</feature>
<feature type="compositionally biased region" description="Low complexity" evidence="14">
    <location>
        <begin position="1622"/>
        <end position="1640"/>
    </location>
</feature>
<feature type="region of interest" description="Disordered" evidence="14">
    <location>
        <begin position="1335"/>
        <end position="1469"/>
    </location>
</feature>
<dbReference type="Pfam" id="PF24889">
    <property type="entry name" value="CCTL2_WNK"/>
    <property type="match status" value="1"/>
</dbReference>
<feature type="compositionally biased region" description="Polar residues" evidence="14">
    <location>
        <begin position="2153"/>
        <end position="2165"/>
    </location>
</feature>
<dbReference type="Proteomes" id="UP001557470">
    <property type="component" value="Unassembled WGS sequence"/>
</dbReference>
<proteinExistence type="predicted"/>
<feature type="region of interest" description="Disordered" evidence="14">
    <location>
        <begin position="619"/>
        <end position="674"/>
    </location>
</feature>
<comment type="caution">
    <text evidence="16">The sequence shown here is derived from an EMBL/GenBank/DDBJ whole genome shotgun (WGS) entry which is preliminary data.</text>
</comment>
<evidence type="ECO:0000256" key="10">
    <source>
        <dbReference type="ARBA" id="ARBA00022840"/>
    </source>
</evidence>
<feature type="compositionally biased region" description="Polar residues" evidence="14">
    <location>
        <begin position="2002"/>
        <end position="2011"/>
    </location>
</feature>
<feature type="compositionally biased region" description="Basic and acidic residues" evidence="14">
    <location>
        <begin position="1"/>
        <end position="12"/>
    </location>
</feature>
<dbReference type="Pfam" id="PF00069">
    <property type="entry name" value="Pkinase"/>
    <property type="match status" value="1"/>
</dbReference>
<protein>
    <recommendedName>
        <fullName evidence="3">non-specific serine/threonine protein kinase</fullName>
        <ecNumber evidence="3">2.7.11.1</ecNumber>
    </recommendedName>
</protein>
<feature type="compositionally biased region" description="Polar residues" evidence="14">
    <location>
        <begin position="2401"/>
        <end position="2453"/>
    </location>
</feature>
<feature type="compositionally biased region" description="Low complexity" evidence="14">
    <location>
        <begin position="1409"/>
        <end position="1426"/>
    </location>
</feature>
<feature type="region of interest" description="Disordered" evidence="14">
    <location>
        <begin position="1871"/>
        <end position="2110"/>
    </location>
</feature>
<dbReference type="FunFam" id="3.10.20.90:FF:000012">
    <property type="entry name" value="Serine/threonine-protein kinase WNK1 isoform 2"/>
    <property type="match status" value="1"/>
</dbReference>
<dbReference type="GO" id="GO:0005524">
    <property type="term" value="F:ATP binding"/>
    <property type="evidence" value="ECO:0007669"/>
    <property type="project" value="UniProtKB-KW"/>
</dbReference>
<dbReference type="InterPro" id="IPR008271">
    <property type="entry name" value="Ser/Thr_kinase_AS"/>
</dbReference>
<feature type="region of interest" description="Disordered" evidence="14">
    <location>
        <begin position="2138"/>
        <end position="2191"/>
    </location>
</feature>
<dbReference type="GO" id="GO:0005737">
    <property type="term" value="C:cytoplasm"/>
    <property type="evidence" value="ECO:0007669"/>
    <property type="project" value="UniProtKB-SubCell"/>
</dbReference>
<dbReference type="Gene3D" id="3.10.20.90">
    <property type="entry name" value="Phosphatidylinositol 3-kinase Catalytic Subunit, Chain A, domain 1"/>
    <property type="match status" value="2"/>
</dbReference>
<evidence type="ECO:0000259" key="15">
    <source>
        <dbReference type="PROSITE" id="PS50011"/>
    </source>
</evidence>
<accession>A0ABD0W7L6</accession>
<evidence type="ECO:0000256" key="9">
    <source>
        <dbReference type="ARBA" id="ARBA00022777"/>
    </source>
</evidence>
<feature type="compositionally biased region" description="Basic residues" evidence="14">
    <location>
        <begin position="1452"/>
        <end position="1468"/>
    </location>
</feature>
<evidence type="ECO:0000256" key="5">
    <source>
        <dbReference type="ARBA" id="ARBA00022527"/>
    </source>
</evidence>
<evidence type="ECO:0000256" key="8">
    <source>
        <dbReference type="ARBA" id="ARBA00022741"/>
    </source>
</evidence>
<dbReference type="PROSITE" id="PS00108">
    <property type="entry name" value="PROTEIN_KINASE_ST"/>
    <property type="match status" value="1"/>
</dbReference>
<feature type="compositionally biased region" description="Polar residues" evidence="14">
    <location>
        <begin position="2314"/>
        <end position="2324"/>
    </location>
</feature>
<feature type="region of interest" description="Disordered" evidence="14">
    <location>
        <begin position="2485"/>
        <end position="2547"/>
    </location>
</feature>
<dbReference type="SMART" id="SM00220">
    <property type="entry name" value="S_TKc"/>
    <property type="match status" value="1"/>
</dbReference>
<dbReference type="InterPro" id="IPR000719">
    <property type="entry name" value="Prot_kinase_dom"/>
</dbReference>
<feature type="region of interest" description="Disordered" evidence="14">
    <location>
        <begin position="2339"/>
        <end position="2455"/>
    </location>
</feature>
<evidence type="ECO:0000256" key="7">
    <source>
        <dbReference type="ARBA" id="ARBA00022679"/>
    </source>
</evidence>
<reference evidence="16 17" key="1">
    <citation type="submission" date="2024-06" db="EMBL/GenBank/DDBJ databases">
        <authorList>
            <person name="Pan Q."/>
            <person name="Wen M."/>
            <person name="Jouanno E."/>
            <person name="Zahm M."/>
            <person name="Klopp C."/>
            <person name="Cabau C."/>
            <person name="Louis A."/>
            <person name="Berthelot C."/>
            <person name="Parey E."/>
            <person name="Roest Crollius H."/>
            <person name="Montfort J."/>
            <person name="Robinson-Rechavi M."/>
            <person name="Bouchez O."/>
            <person name="Lampietro C."/>
            <person name="Lopez Roques C."/>
            <person name="Donnadieu C."/>
            <person name="Postlethwait J."/>
            <person name="Bobe J."/>
            <person name="Verreycken H."/>
            <person name="Guiguen Y."/>
        </authorList>
    </citation>
    <scope>NUCLEOTIDE SEQUENCE [LARGE SCALE GENOMIC DNA]</scope>
    <source>
        <strain evidence="16">Up_M1</strain>
        <tissue evidence="16">Testis</tissue>
    </source>
</reference>
<dbReference type="Pfam" id="PF12202">
    <property type="entry name" value="OSR1_C"/>
    <property type="match status" value="1"/>
</dbReference>
<feature type="region of interest" description="Disordered" evidence="14">
    <location>
        <begin position="2219"/>
        <end position="2324"/>
    </location>
</feature>
<feature type="compositionally biased region" description="Polar residues" evidence="14">
    <location>
        <begin position="620"/>
        <end position="647"/>
    </location>
</feature>
<evidence type="ECO:0000313" key="16">
    <source>
        <dbReference type="EMBL" id="KAL0967215.1"/>
    </source>
</evidence>
<feature type="domain" description="Protein kinase" evidence="15">
    <location>
        <begin position="253"/>
        <end position="513"/>
    </location>
</feature>
<gene>
    <name evidence="16" type="ORF">UPYG_G00249290</name>
</gene>
<evidence type="ECO:0000256" key="4">
    <source>
        <dbReference type="ARBA" id="ARBA00022490"/>
    </source>
</evidence>
<comment type="catalytic activity">
    <reaction evidence="11">
        <text>L-threonyl-[protein] + ATP = O-phospho-L-threonyl-[protein] + ADP + H(+)</text>
        <dbReference type="Rhea" id="RHEA:46608"/>
        <dbReference type="Rhea" id="RHEA-COMP:11060"/>
        <dbReference type="Rhea" id="RHEA-COMP:11605"/>
        <dbReference type="ChEBI" id="CHEBI:15378"/>
        <dbReference type="ChEBI" id="CHEBI:30013"/>
        <dbReference type="ChEBI" id="CHEBI:30616"/>
        <dbReference type="ChEBI" id="CHEBI:61977"/>
        <dbReference type="ChEBI" id="CHEBI:456216"/>
        <dbReference type="EC" id="2.7.11.1"/>
    </reaction>
</comment>
<feature type="compositionally biased region" description="Low complexity" evidence="14">
    <location>
        <begin position="1220"/>
        <end position="1232"/>
    </location>
</feature>
<feature type="region of interest" description="Disordered" evidence="14">
    <location>
        <begin position="1702"/>
        <end position="1731"/>
    </location>
</feature>
<feature type="compositionally biased region" description="Polar residues" evidence="14">
    <location>
        <begin position="1378"/>
        <end position="1395"/>
    </location>
</feature>
<keyword evidence="7" id="KW-0808">Transferase</keyword>
<dbReference type="InterPro" id="IPR024678">
    <property type="entry name" value="Kinase_OSR1/WNK_CCT"/>
</dbReference>
<feature type="compositionally biased region" description="Basic and acidic residues" evidence="14">
    <location>
        <begin position="164"/>
        <end position="177"/>
    </location>
</feature>
<evidence type="ECO:0000256" key="2">
    <source>
        <dbReference type="ARBA" id="ARBA00004496"/>
    </source>
</evidence>
<evidence type="ECO:0000256" key="14">
    <source>
        <dbReference type="SAM" id="MobiDB-lite"/>
    </source>
</evidence>
<sequence>MSETNSNKKDKYLAPSSPPLKNVNGSGSATYVGEQLGTSDSDVVRRRRHTMDRDLKQVEHRFFRRSVICDSNATALDLPSKAVILYSPPDGEKSSLCWLSLAVPSFHTAPDPCLPVVEVYAEEQTEEEGGGRRASGAVLAGISGGSRDSPDGTVAEMPGLSPAEFERRRCEKDKEPTSKVTAAPRVEEPAASKVGVPVEDGGVATEEKREEEEKGAAKALLEEQKREAEKKVQDDIEEVETKAIGTSLDGRFLKFDIEIGRGSFKTVYKGLDTETTVEVAWCELQDRKLSKTERQRFKEEAEMLKGLQHPNIVRFYDSWESPSKGKNSKCIVLVTELMTSGTLKTYLKRFKVMKIKVLRSWCRQILKGLHFLHTRTPPIIHRDLKCDNIFITGPTGSVKIGDLGLATLKRASFAKSVIGTPEFMAPEMYEEKYDESVDVYAFGMCMLEMATSEYPYSECQNAAQIYRRVTSGVKPASFDKVAIPEVKEIIEGCIRQNKDERYVIKILLSHAFFQEETGVRVELAEEDDGEMIAIKLWLRLEDVKKLKGKYKDNEAIEFSFDLIKDVPEDVAQEMVESGYVCEGDHKTMAKAIKDRVSLIKKKREQRKLVREELEKRNLEQQKILQSPTQSQTQPVVPAQSQPTQTQPGVPAQSQPTQSQPVVPAQSQPTQTQPVVPAQPLAVQTEQEETEVDQQHLQYQSGNISMITDSAVESSQGSSMLSESHLGQQTMSCSHAPSAQQQGPTPSPASFPAPSSQQHYQQPNMLPPPSPRHRGRSMSVCAPHSSCPPPALSCLPNRPSTPPPVLSAPRSPHRGSDEGDTFAGRLSKALESVLPLHSTPPRPRQQRRASLPALFASPPQSVTHQFVSGVSSASAGLPEPAQPLFFPPVPERPVSFSPPPACPPSNAYNAQRRKSTSILEAHTRQFQPAYPRYASSLHPYHPGIEGLGVGGAGLDGRLGLDPSTIFMVPGYGAQRLGSLGEPVHPHLQGQSLQDPLYGFKDVRAEQQEEVVEAVRRLSLNQAALLDHFEAMAYSGYPMTAHQINQISFHQQMQAAAAAGLAAYDTPQPTYTQTYHPHMQSHVRLTHSLVPQLPATTASAPQATGATDMYQLHHSSSFPQSAPPIMEPPHSSMFEFHVQNLAAAAVSGADPGALASRLYRARRGSMDLYLEEQGSPGSQTGGSGTNSRLQPVTEELSCYISPEMPLPPGSLLLHQGQKDCSPDPSSDSLTSSDCGEFHSPPPQLGDASAAQSIPHTSFYAMDTGGRDAMAECQGVGHPPSQRTFLFVPPSEAPGSPSAPLSVLHSTWARQTGVQHDLTYREAALAMQGIPALTVQQISSPQPTNGHPLVPTSQPGPAGPQQAAPQASPAPTSQPLVSVPLAQQQEVGTTVQSPTQAQLPPGPQPTQVSQTVSQPSEQSLLQLPQVPSSMESGHSDVASGLSDGNDGGRIEGRSTKRHQRRSVRSRSRHDKLGKAKLNVLNISNMGDRVAECQLETHNRKMVTFKFDLDGDNPEEIAKIMVTSEFILESERESFIEQVREVIEMADEKGLEKFGNQQIVSDMARDLHQQQLQIPAISEPMQGGQSSASQVVHSAGRRFIVSLVPESRLKDQFFPSGSAPLRSDSESSQSSNTSTTATTDPVLSQSASAISLQQAFSEMRQTQYDPGPSTAPASIYLDPLASLGSLAPVSASSALPTASFAFPQAPETQASVSSPPPSASISQLASTSPTGTILQTQAPTQTPTLLQHVAAQPVGRTTPSTTDSQLPPIVVPTTAILAPLLAPGLANATGSLLPPSSGAPPPSGPSVPALQPVTTTPPLVQPTPVHTQPQTATATNQTHPQPCGECEAVPGIDDIHALDQKLRCLFMDLGGGGSTPTDGSADPAGGSGIPGASPPPGLSSTPSSVGAPLPPSSLPLASSGPGQGSGTPLTTPVQSGTPVTYTQTPPAKVPLSRATVLPVGSDQSQAAPPSDHLPPLPGLSLTQSQQPLEDLDARLRRALSPETVPVSITTTQSPLTGMAAGGQPEPSSQEGEAVTSPPAGGIKLGRFQVSVAADKDPPHTPPPRISESSSTSSCFSSPENTLHKAAPLCRGGDVVDGLPSLPHQTAAPASPLPTTIGRFQVTTNATPEARVGHFSVCRALDEAPDRGSEQPPVAQANGPTSVSGPEGQQSSLPSNSLNSSYLSSDNDSEFEDEEFKRQVNLLQEKHMKEIQALHTKQKDEIDSLFARLGKEPPPTVVPPAMSLAGRRRQRTKSRSKSGRGSSSQGSKSLLQPGSTLSAQSAPSVYPPHQAPLASGLSPGGIPDPNLRSASGSRARPLKSSSPSSENLCSAYTSDAALSVPSLCAPAQGTNSVNTVSGPGDPSPLPGSGGQNQGKAPSNAPQPSRKGTFTDDLHKLVDNWARDAISLSQGKSRSKHQQQPSQGHSYDGIPSSNTGRKYSAPSQLCSGNTSSVPATSLGSRKGSLCPAPQYTGVGAGYPSSTATYSSAQWVGSTGPGPGQGGVLASSQPLVASSSQYPSSATGGQGGSLQGFHHVSTLQSSVSNPGGPHLRTT</sequence>
<evidence type="ECO:0000256" key="12">
    <source>
        <dbReference type="ARBA" id="ARBA00048679"/>
    </source>
</evidence>
<evidence type="ECO:0000256" key="11">
    <source>
        <dbReference type="ARBA" id="ARBA00047899"/>
    </source>
</evidence>
<feature type="compositionally biased region" description="Polar residues" evidence="14">
    <location>
        <begin position="724"/>
        <end position="743"/>
    </location>
</feature>
<dbReference type="FunFam" id="3.10.20.90:FF:000007">
    <property type="entry name" value="Serine/threonine-protein kinase WNK1 isoform 1"/>
    <property type="match status" value="1"/>
</dbReference>
<feature type="compositionally biased region" description="Polar residues" evidence="14">
    <location>
        <begin position="1923"/>
        <end position="1941"/>
    </location>
</feature>
<feature type="region of interest" description="Disordered" evidence="14">
    <location>
        <begin position="1788"/>
        <end position="1839"/>
    </location>
</feature>
<evidence type="ECO:0000256" key="13">
    <source>
        <dbReference type="SAM" id="Coils"/>
    </source>
</evidence>
<evidence type="ECO:0000313" key="17">
    <source>
        <dbReference type="Proteomes" id="UP001557470"/>
    </source>
</evidence>
<feature type="compositionally biased region" description="Low complexity" evidence="14">
    <location>
        <begin position="649"/>
        <end position="674"/>
    </location>
</feature>
<feature type="region of interest" description="Disordered" evidence="14">
    <location>
        <begin position="1"/>
        <end position="39"/>
    </location>
</feature>
<keyword evidence="13" id="KW-0175">Coiled coil</keyword>
<feature type="compositionally biased region" description="Basic residues" evidence="14">
    <location>
        <begin position="2241"/>
        <end position="2253"/>
    </location>
</feature>
<keyword evidence="17" id="KW-1185">Reference proteome</keyword>
<dbReference type="FunFam" id="1.10.510.10:FF:000006">
    <property type="entry name" value="Serine/threonine-protein kinase WNK1 isoform 2"/>
    <property type="match status" value="1"/>
</dbReference>
<feature type="compositionally biased region" description="Low complexity" evidence="14">
    <location>
        <begin position="713"/>
        <end position="723"/>
    </location>
</feature>
<evidence type="ECO:0000256" key="3">
    <source>
        <dbReference type="ARBA" id="ARBA00012513"/>
    </source>
</evidence>
<feature type="compositionally biased region" description="Low complexity" evidence="14">
    <location>
        <begin position="2254"/>
        <end position="2264"/>
    </location>
</feature>
<feature type="region of interest" description="Disordered" evidence="14">
    <location>
        <begin position="1610"/>
        <end position="1640"/>
    </location>
</feature>
<dbReference type="EMBL" id="JAGEUA010000008">
    <property type="protein sequence ID" value="KAL0967215.1"/>
    <property type="molecule type" value="Genomic_DNA"/>
</dbReference>
<keyword evidence="10" id="KW-0067">ATP-binding</keyword>
<dbReference type="InterPro" id="IPR056865">
    <property type="entry name" value="CCTL2_WNK"/>
</dbReference>
<dbReference type="InterPro" id="IPR050588">
    <property type="entry name" value="WNK_Ser-Thr_kinase"/>
</dbReference>
<dbReference type="Gene3D" id="1.10.510.10">
    <property type="entry name" value="Transferase(Phosphotransferase) domain 1"/>
    <property type="match status" value="1"/>
</dbReference>
<keyword evidence="6" id="KW-0597">Phosphoprotein</keyword>
<dbReference type="FunFam" id="3.30.200.20:FF:000494">
    <property type="entry name" value="serine/threonine-protein kinase WNK2 isoform X2"/>
    <property type="match status" value="1"/>
</dbReference>
<feature type="compositionally biased region" description="Low complexity" evidence="14">
    <location>
        <begin position="1894"/>
        <end position="1903"/>
    </location>
</feature>
<keyword evidence="4" id="KW-0963">Cytoplasm</keyword>